<keyword evidence="1" id="KW-0032">Aminotransferase</keyword>
<organism evidence="1">
    <name type="scientific">Candidatus Heimdallarchaeum aukensis</name>
    <dbReference type="NCBI Taxonomy" id="2876573"/>
    <lineage>
        <taxon>Archaea</taxon>
        <taxon>Promethearchaeati</taxon>
        <taxon>Candidatus Heimdallarchaeota</taxon>
        <taxon>Candidatus Heimdallarchaeia (ex Rinke et al. 2021) (nom. nud.)</taxon>
        <taxon>Candidatus Heimdallarchaeales</taxon>
        <taxon>Candidatus Heimdallarchaeaceae</taxon>
        <taxon>Candidatus Heimdallarchaeum</taxon>
    </lineage>
</organism>
<protein>
    <submittedName>
        <fullName evidence="1">DegT/DnrJ/EryC1/StrS family aminotransferase</fullName>
    </submittedName>
</protein>
<reference evidence="1" key="1">
    <citation type="journal article" date="2022" name="Nat. Microbiol.">
        <title>Unique mobile elements and scalable gene flow at the prokaryote-eukaryote boundary revealed by circularized Asgard archaea genomes.</title>
        <authorList>
            <person name="Wu F."/>
            <person name="Speth D.R."/>
            <person name="Philosof A."/>
            <person name="Cremiere A."/>
            <person name="Narayanan A."/>
            <person name="Barco R.A."/>
            <person name="Connon S.A."/>
            <person name="Amend J.P."/>
            <person name="Antoshechkin I.A."/>
            <person name="Orphan V.J."/>
        </authorList>
    </citation>
    <scope>NUCLEOTIDE SEQUENCE</scope>
    <source>
        <strain evidence="1">PM71</strain>
    </source>
</reference>
<accession>A0A9Y1BM40</accession>
<dbReference type="EMBL" id="CP084166">
    <property type="protein sequence ID" value="UJG41573.1"/>
    <property type="molecule type" value="Genomic_DNA"/>
</dbReference>
<dbReference type="InterPro" id="IPR000653">
    <property type="entry name" value="DegT/StrS_aminotransferase"/>
</dbReference>
<dbReference type="SUPFAM" id="SSF53383">
    <property type="entry name" value="PLP-dependent transferases"/>
    <property type="match status" value="1"/>
</dbReference>
<dbReference type="Gene3D" id="3.90.1150.10">
    <property type="entry name" value="Aspartate Aminotransferase, domain 1"/>
    <property type="match status" value="1"/>
</dbReference>
<evidence type="ECO:0000313" key="1">
    <source>
        <dbReference type="EMBL" id="UJG41573.1"/>
    </source>
</evidence>
<sequence>MNGLGDNLSHGWIRERNDKNELAKKYKHIDPRFLFVKKRYNLRPTEIQGAFGIQQLKKLEIFLRTREENAKFWIDNLNKYRSLIHIPKTETNIRHAWFGFPIVIYEKAGFKHDDFIKIS</sequence>
<proteinExistence type="predicted"/>
<name>A0A9Y1BM40_9ARCH</name>
<gene>
    <name evidence="1" type="ORF">K9W45_03685</name>
</gene>
<dbReference type="AlphaFoldDB" id="A0A9Y1BM40"/>
<dbReference type="InterPro" id="IPR015422">
    <property type="entry name" value="PyrdxlP-dep_Trfase_small"/>
</dbReference>
<dbReference type="Proteomes" id="UP001201020">
    <property type="component" value="Chromosome"/>
</dbReference>
<dbReference type="Pfam" id="PF01041">
    <property type="entry name" value="DegT_DnrJ_EryC1"/>
    <property type="match status" value="1"/>
</dbReference>
<keyword evidence="1" id="KW-0808">Transferase</keyword>
<dbReference type="InterPro" id="IPR015424">
    <property type="entry name" value="PyrdxlP-dep_Trfase"/>
</dbReference>
<dbReference type="GO" id="GO:0008483">
    <property type="term" value="F:transaminase activity"/>
    <property type="evidence" value="ECO:0007669"/>
    <property type="project" value="UniProtKB-KW"/>
</dbReference>